<dbReference type="EMBL" id="JADEXG010000063">
    <property type="protein sequence ID" value="MBE9079661.1"/>
    <property type="molecule type" value="Genomic_DNA"/>
</dbReference>
<dbReference type="AlphaFoldDB" id="A0A8J7AID9"/>
<proteinExistence type="predicted"/>
<evidence type="ECO:0000313" key="2">
    <source>
        <dbReference type="Proteomes" id="UP000636505"/>
    </source>
</evidence>
<gene>
    <name evidence="1" type="ORF">IQ241_20590</name>
</gene>
<dbReference type="NCBIfam" id="NF040463">
    <property type="entry name" value="all3515_fam"/>
    <property type="match status" value="1"/>
</dbReference>
<keyword evidence="2" id="KW-1185">Reference proteome</keyword>
<name>A0A8J7AID9_9CYAN</name>
<sequence>MMYFSKSLAQSLTKSLVASAIFAVPLSLIGVGGEQAVAQENHQDDHEHAAEHFFVGLDTQEILSRGDYAGLTNPNYNRLTFLAPHTDAVNPTNNHFHGIGAYSYEGALDSPTVRSTNTNNRIPEPYTNQPPLTLQPGTGLFEGLLISMVTDEPYSDLGIAPVQSIQTVDENLFDSSGGRWTGSLAGAEVALELMSITPGLYVADEMGENIFSGVGDRYIIGEGDDFEEFMPVFWTDASAAAGSYSATFRLQDASDRENPLGESGTFSADFQVASVPEPSILAGLGLLGWVAIAGQRKRRLESGTTAEFSD</sequence>
<comment type="caution">
    <text evidence="1">The sequence shown here is derived from an EMBL/GenBank/DDBJ whole genome shotgun (WGS) entry which is preliminary data.</text>
</comment>
<protein>
    <submittedName>
        <fullName evidence="1">PEP-CTERM sorting domain-containing protein</fullName>
    </submittedName>
</protein>
<dbReference type="InterPro" id="IPR013424">
    <property type="entry name" value="Ice-binding_C"/>
</dbReference>
<reference evidence="1" key="1">
    <citation type="submission" date="2020-10" db="EMBL/GenBank/DDBJ databases">
        <authorList>
            <person name="Castelo-Branco R."/>
            <person name="Eusebio N."/>
            <person name="Adriana R."/>
            <person name="Vieira A."/>
            <person name="Brugerolle De Fraissinette N."/>
            <person name="Rezende De Castro R."/>
            <person name="Schneider M.P."/>
            <person name="Vasconcelos V."/>
            <person name="Leao P.N."/>
        </authorList>
    </citation>
    <scope>NUCLEOTIDE SEQUENCE</scope>
    <source>
        <strain evidence="1">LEGE 07310</strain>
    </source>
</reference>
<dbReference type="NCBIfam" id="TIGR02595">
    <property type="entry name" value="PEP_CTERM"/>
    <property type="match status" value="1"/>
</dbReference>
<dbReference type="Proteomes" id="UP000636505">
    <property type="component" value="Unassembled WGS sequence"/>
</dbReference>
<organism evidence="1 2">
    <name type="scientific">Vasconcelosia minhoensis LEGE 07310</name>
    <dbReference type="NCBI Taxonomy" id="915328"/>
    <lineage>
        <taxon>Bacteria</taxon>
        <taxon>Bacillati</taxon>
        <taxon>Cyanobacteriota</taxon>
        <taxon>Cyanophyceae</taxon>
        <taxon>Nodosilineales</taxon>
        <taxon>Cymatolegaceae</taxon>
        <taxon>Vasconcelosia</taxon>
        <taxon>Vasconcelosia minhoensis</taxon>
    </lineage>
</organism>
<evidence type="ECO:0000313" key="1">
    <source>
        <dbReference type="EMBL" id="MBE9079661.1"/>
    </source>
</evidence>
<accession>A0A8J7AID9</accession>